<evidence type="ECO:0000313" key="7">
    <source>
        <dbReference type="Proteomes" id="UP000288758"/>
    </source>
</evidence>
<dbReference type="InterPro" id="IPR009057">
    <property type="entry name" value="Homeodomain-like_sf"/>
</dbReference>
<dbReference type="Gene3D" id="2.60.120.10">
    <property type="entry name" value="Jelly Rolls"/>
    <property type="match status" value="1"/>
</dbReference>
<dbReference type="EMBL" id="CP034669">
    <property type="protein sequence ID" value="QAT87490.1"/>
    <property type="molecule type" value="Genomic_DNA"/>
</dbReference>
<gene>
    <name evidence="6" type="primary">yisR</name>
    <name evidence="6" type="ORF">EJ065_5960</name>
</gene>
<dbReference type="Pfam" id="PF12833">
    <property type="entry name" value="HTH_18"/>
    <property type="match status" value="1"/>
</dbReference>
<accession>A0A410S042</accession>
<feature type="domain" description="HTH araC/xylS-type" evidence="5">
    <location>
        <begin position="193"/>
        <end position="291"/>
    </location>
</feature>
<dbReference type="SUPFAM" id="SSF46689">
    <property type="entry name" value="Homeodomain-like"/>
    <property type="match status" value="2"/>
</dbReference>
<dbReference type="InterPro" id="IPR003313">
    <property type="entry name" value="AraC-bd"/>
</dbReference>
<dbReference type="InterPro" id="IPR014710">
    <property type="entry name" value="RmlC-like_jellyroll"/>
</dbReference>
<protein>
    <submittedName>
        <fullName evidence="6">AraC family transcriptional regulator</fullName>
    </submittedName>
</protein>
<evidence type="ECO:0000313" key="6">
    <source>
        <dbReference type="EMBL" id="QAT87490.1"/>
    </source>
</evidence>
<dbReference type="InterPro" id="IPR050204">
    <property type="entry name" value="AraC_XylS_family_regulators"/>
</dbReference>
<reference evidence="6 7" key="1">
    <citation type="submission" date="2018-12" db="EMBL/GenBank/DDBJ databases">
        <title>Complete Genome Sequence of the Corallopyronin A producing Myxobacterium Corallococcus coralloides B035.</title>
        <authorList>
            <person name="Bouhired S.M."/>
            <person name="Rupp O."/>
            <person name="Blom J."/>
            <person name="Schaeberle T.F."/>
            <person name="Kehraus S."/>
            <person name="Schiefer A."/>
            <person name="Pfarr K."/>
            <person name="Goesmann A."/>
            <person name="Hoerauf A."/>
            <person name="Koenig G.M."/>
        </authorList>
    </citation>
    <scope>NUCLEOTIDE SEQUENCE [LARGE SCALE GENOMIC DNA]</scope>
    <source>
        <strain evidence="6 7">B035</strain>
    </source>
</reference>
<name>A0A410S042_CORCK</name>
<dbReference type="GO" id="GO:0003700">
    <property type="term" value="F:DNA-binding transcription factor activity"/>
    <property type="evidence" value="ECO:0007669"/>
    <property type="project" value="InterPro"/>
</dbReference>
<keyword evidence="4" id="KW-0804">Transcription</keyword>
<dbReference type="AlphaFoldDB" id="A0A410S042"/>
<organism evidence="6 7">
    <name type="scientific">Corallococcus coralloides</name>
    <name type="common">Myxococcus coralloides</name>
    <dbReference type="NCBI Taxonomy" id="184914"/>
    <lineage>
        <taxon>Bacteria</taxon>
        <taxon>Pseudomonadati</taxon>
        <taxon>Myxococcota</taxon>
        <taxon>Myxococcia</taxon>
        <taxon>Myxococcales</taxon>
        <taxon>Cystobacterineae</taxon>
        <taxon>Myxococcaceae</taxon>
        <taxon>Corallococcus</taxon>
    </lineage>
</organism>
<evidence type="ECO:0000256" key="3">
    <source>
        <dbReference type="ARBA" id="ARBA00023159"/>
    </source>
</evidence>
<dbReference type="InterPro" id="IPR018060">
    <property type="entry name" value="HTH_AraC"/>
</dbReference>
<dbReference type="Proteomes" id="UP000288758">
    <property type="component" value="Chromosome"/>
</dbReference>
<evidence type="ECO:0000256" key="1">
    <source>
        <dbReference type="ARBA" id="ARBA00023015"/>
    </source>
</evidence>
<dbReference type="PROSITE" id="PS01124">
    <property type="entry name" value="HTH_ARAC_FAMILY_2"/>
    <property type="match status" value="1"/>
</dbReference>
<dbReference type="InterPro" id="IPR037923">
    <property type="entry name" value="HTH-like"/>
</dbReference>
<evidence type="ECO:0000256" key="2">
    <source>
        <dbReference type="ARBA" id="ARBA00023125"/>
    </source>
</evidence>
<dbReference type="PROSITE" id="PS00041">
    <property type="entry name" value="HTH_ARAC_FAMILY_1"/>
    <property type="match status" value="1"/>
</dbReference>
<keyword evidence="1" id="KW-0805">Transcription regulation</keyword>
<dbReference type="GO" id="GO:0043565">
    <property type="term" value="F:sequence-specific DNA binding"/>
    <property type="evidence" value="ECO:0007669"/>
    <property type="project" value="InterPro"/>
</dbReference>
<keyword evidence="2" id="KW-0238">DNA-binding</keyword>
<dbReference type="InterPro" id="IPR018062">
    <property type="entry name" value="HTH_AraC-typ_CS"/>
</dbReference>
<keyword evidence="3" id="KW-0010">Activator</keyword>
<dbReference type="PANTHER" id="PTHR46796">
    <property type="entry name" value="HTH-TYPE TRANSCRIPTIONAL ACTIVATOR RHAS-RELATED"/>
    <property type="match status" value="1"/>
</dbReference>
<dbReference type="SUPFAM" id="SSF51215">
    <property type="entry name" value="Regulatory protein AraC"/>
    <property type="match status" value="1"/>
</dbReference>
<dbReference type="Pfam" id="PF02311">
    <property type="entry name" value="AraC_binding"/>
    <property type="match status" value="1"/>
</dbReference>
<proteinExistence type="predicted"/>
<dbReference type="Gene3D" id="1.10.10.60">
    <property type="entry name" value="Homeodomain-like"/>
    <property type="match status" value="1"/>
</dbReference>
<evidence type="ECO:0000259" key="5">
    <source>
        <dbReference type="PROSITE" id="PS01124"/>
    </source>
</evidence>
<evidence type="ECO:0000256" key="4">
    <source>
        <dbReference type="ARBA" id="ARBA00023163"/>
    </source>
</evidence>
<sequence length="298" mass="32344">MWAGSLPAWKEAEAFVTVAHSHPVHGWDTPSSTLVVACGHAQQAPSPHAASHPQAVLALYTGGKAVIDQRTRLTVSAGDVMLIPAGEKHRTVAAERAEVWGLGFHPSAFTHTEVGPLLAPFERVRQGASAVVPIPSGRQEHLVRLLSELHAETRAPHRALGEQVTRSLFSLVLAEVARSSTWTPVESRASLAGDALTFIERHCLEPISLREVAAALGRSPAHVTTAVKQATGRSVVEWIISGRMAEARRRLRSTDERVDIIAERVGYADPTHFIRLFRRAEGLTPAAWRKQHCAPPAH</sequence>
<dbReference type="SMART" id="SM00342">
    <property type="entry name" value="HTH_ARAC"/>
    <property type="match status" value="1"/>
</dbReference>